<dbReference type="EMBL" id="JARQAJ010000004">
    <property type="protein sequence ID" value="MDT2759762.1"/>
    <property type="molecule type" value="Genomic_DNA"/>
</dbReference>
<feature type="transmembrane region" description="Helical" evidence="1">
    <location>
        <begin position="178"/>
        <end position="199"/>
    </location>
</feature>
<dbReference type="RefSeq" id="WP_311830044.1">
    <property type="nucleotide sequence ID" value="NZ_JARQAJ010000004.1"/>
</dbReference>
<feature type="transmembrane region" description="Helical" evidence="1">
    <location>
        <begin position="58"/>
        <end position="82"/>
    </location>
</feature>
<evidence type="ECO:0000256" key="1">
    <source>
        <dbReference type="SAM" id="Phobius"/>
    </source>
</evidence>
<name>A0ABU3FAR5_9ENTE</name>
<protein>
    <submittedName>
        <fullName evidence="2">ABC transporter permease</fullName>
    </submittedName>
</protein>
<feature type="transmembrane region" description="Helical" evidence="1">
    <location>
        <begin position="103"/>
        <end position="134"/>
    </location>
</feature>
<gene>
    <name evidence="2" type="ORF">P7H27_08300</name>
</gene>
<feature type="transmembrane region" description="Helical" evidence="1">
    <location>
        <begin position="18"/>
        <end position="38"/>
    </location>
</feature>
<dbReference type="PANTHER" id="PTHR37305:SF1">
    <property type="entry name" value="MEMBRANE PROTEIN"/>
    <property type="match status" value="1"/>
</dbReference>
<evidence type="ECO:0000313" key="2">
    <source>
        <dbReference type="EMBL" id="MDT2759762.1"/>
    </source>
</evidence>
<reference evidence="2" key="1">
    <citation type="submission" date="2023-03" db="EMBL/GenBank/DDBJ databases">
        <authorList>
            <person name="Shen W."/>
            <person name="Cai J."/>
        </authorList>
    </citation>
    <scope>NUCLEOTIDE SEQUENCE</scope>
    <source>
        <strain evidence="2">P66-3</strain>
    </source>
</reference>
<sequence>MTNLLRADKLKLLKSRKLWVVLGLFAFIPIFQVVNSWVETQHGVVLAPIKDLVINGASGVLGVAKNSEVVLFILAALVSFFINEEFQQGTIRNALSIGRSRSSFYFAKGVTLAVVTLVACLLLTFFEIICFTIFFGFGSMDGIDHYFLYAVNTFLTIYLLILANIAVFVMISFITKNIGVSLIWNWLYILGIIFAPSLLQRSAATQFLLDWITGTFLFYTSFTQPAEIARFPWMILVSLLTIVVSSGIGIFFFKRSDIK</sequence>
<keyword evidence="1" id="KW-0812">Transmembrane</keyword>
<keyword evidence="3" id="KW-1185">Reference proteome</keyword>
<dbReference type="Pfam" id="PF12730">
    <property type="entry name" value="ABC2_membrane_4"/>
    <property type="match status" value="1"/>
</dbReference>
<feature type="transmembrane region" description="Helical" evidence="1">
    <location>
        <begin position="231"/>
        <end position="253"/>
    </location>
</feature>
<keyword evidence="1" id="KW-1133">Transmembrane helix</keyword>
<accession>A0ABU3FAR5</accession>
<proteinExistence type="predicted"/>
<comment type="caution">
    <text evidence="2">The sequence shown here is derived from an EMBL/GenBank/DDBJ whole genome shotgun (WGS) entry which is preliminary data.</text>
</comment>
<feature type="transmembrane region" description="Helical" evidence="1">
    <location>
        <begin position="146"/>
        <end position="171"/>
    </location>
</feature>
<evidence type="ECO:0000313" key="3">
    <source>
        <dbReference type="Proteomes" id="UP001181046"/>
    </source>
</evidence>
<organism evidence="2 3">
    <name type="scientific">Enterococcus xiangfangensis</name>
    <dbReference type="NCBI Taxonomy" id="1296537"/>
    <lineage>
        <taxon>Bacteria</taxon>
        <taxon>Bacillati</taxon>
        <taxon>Bacillota</taxon>
        <taxon>Bacilli</taxon>
        <taxon>Lactobacillales</taxon>
        <taxon>Enterococcaceae</taxon>
        <taxon>Enterococcus</taxon>
    </lineage>
</organism>
<keyword evidence="1" id="KW-0472">Membrane</keyword>
<dbReference type="Proteomes" id="UP001181046">
    <property type="component" value="Unassembled WGS sequence"/>
</dbReference>
<dbReference type="PANTHER" id="PTHR37305">
    <property type="entry name" value="INTEGRAL MEMBRANE PROTEIN-RELATED"/>
    <property type="match status" value="1"/>
</dbReference>